<evidence type="ECO:0000313" key="2">
    <source>
        <dbReference type="Proteomes" id="UP001139981"/>
    </source>
</evidence>
<proteinExistence type="predicted"/>
<name>A0ACC1LXN9_9FUNG</name>
<dbReference type="Proteomes" id="UP001139981">
    <property type="component" value="Unassembled WGS sequence"/>
</dbReference>
<comment type="caution">
    <text evidence="1">The sequence shown here is derived from an EMBL/GenBank/DDBJ whole genome shotgun (WGS) entry which is preliminary data.</text>
</comment>
<protein>
    <submittedName>
        <fullName evidence="1">Uncharacterized protein</fullName>
    </submittedName>
</protein>
<reference evidence="1" key="1">
    <citation type="submission" date="2022-07" db="EMBL/GenBank/DDBJ databases">
        <title>Phylogenomic reconstructions and comparative analyses of Kickxellomycotina fungi.</title>
        <authorList>
            <person name="Reynolds N.K."/>
            <person name="Stajich J.E."/>
            <person name="Barry K."/>
            <person name="Grigoriev I.V."/>
            <person name="Crous P."/>
            <person name="Smith M.E."/>
        </authorList>
    </citation>
    <scope>NUCLEOTIDE SEQUENCE</scope>
    <source>
        <strain evidence="1">CBS 190363</strain>
    </source>
</reference>
<organism evidence="1 2">
    <name type="scientific">Coemansia aciculifera</name>
    <dbReference type="NCBI Taxonomy" id="417176"/>
    <lineage>
        <taxon>Eukaryota</taxon>
        <taxon>Fungi</taxon>
        <taxon>Fungi incertae sedis</taxon>
        <taxon>Zoopagomycota</taxon>
        <taxon>Kickxellomycotina</taxon>
        <taxon>Kickxellomycetes</taxon>
        <taxon>Kickxellales</taxon>
        <taxon>Kickxellaceae</taxon>
        <taxon>Coemansia</taxon>
    </lineage>
</organism>
<feature type="non-terminal residue" evidence="1">
    <location>
        <position position="1"/>
    </location>
</feature>
<keyword evidence="2" id="KW-1185">Reference proteome</keyword>
<gene>
    <name evidence="1" type="ORF">IWW38_005062</name>
</gene>
<evidence type="ECO:0000313" key="1">
    <source>
        <dbReference type="EMBL" id="KAJ2887797.1"/>
    </source>
</evidence>
<accession>A0ACC1LXN9</accession>
<sequence length="85" mass="9468">FMYRVLKLPLLLLRRKSKVSSKRTRSCRAWRPARLAHLLLASLETTSERSALTPLRLASRAALTRATTMATTMALPTAKTLATTT</sequence>
<feature type="non-terminal residue" evidence="1">
    <location>
        <position position="85"/>
    </location>
</feature>
<dbReference type="EMBL" id="JANBVB010002148">
    <property type="protein sequence ID" value="KAJ2887797.1"/>
    <property type="molecule type" value="Genomic_DNA"/>
</dbReference>